<keyword evidence="1" id="KW-0479">Metal-binding</keyword>
<feature type="region of interest" description="Disordered" evidence="5">
    <location>
        <begin position="85"/>
        <end position="124"/>
    </location>
</feature>
<dbReference type="InterPro" id="IPR001841">
    <property type="entry name" value="Znf_RING"/>
</dbReference>
<dbReference type="PROSITE" id="PS50089">
    <property type="entry name" value="ZF_RING_2"/>
    <property type="match status" value="1"/>
</dbReference>
<dbReference type="GO" id="GO:0072572">
    <property type="term" value="F:poly-ADP-D-ribose binding"/>
    <property type="evidence" value="ECO:0007669"/>
    <property type="project" value="InterPro"/>
</dbReference>
<dbReference type="GO" id="GO:0061630">
    <property type="term" value="F:ubiquitin protein ligase activity"/>
    <property type="evidence" value="ECO:0007669"/>
    <property type="project" value="InterPro"/>
</dbReference>
<dbReference type="Pfam" id="PF00097">
    <property type="entry name" value="zf-C3HC4"/>
    <property type="match status" value="1"/>
</dbReference>
<dbReference type="PROSITE" id="PS00518">
    <property type="entry name" value="ZF_RING_1"/>
    <property type="match status" value="1"/>
</dbReference>
<evidence type="ECO:0000256" key="2">
    <source>
        <dbReference type="ARBA" id="ARBA00022771"/>
    </source>
</evidence>
<gene>
    <name evidence="7" type="ORF">C8F04DRAFT_1194102</name>
</gene>
<dbReference type="Proteomes" id="UP001218188">
    <property type="component" value="Unassembled WGS sequence"/>
</dbReference>
<evidence type="ECO:0000313" key="7">
    <source>
        <dbReference type="EMBL" id="KAJ7022828.1"/>
    </source>
</evidence>
<proteinExistence type="predicted"/>
<organism evidence="7 8">
    <name type="scientific">Mycena alexandri</name>
    <dbReference type="NCBI Taxonomy" id="1745969"/>
    <lineage>
        <taxon>Eukaryota</taxon>
        <taxon>Fungi</taxon>
        <taxon>Dikarya</taxon>
        <taxon>Basidiomycota</taxon>
        <taxon>Agaricomycotina</taxon>
        <taxon>Agaricomycetes</taxon>
        <taxon>Agaricomycetidae</taxon>
        <taxon>Agaricales</taxon>
        <taxon>Marasmiineae</taxon>
        <taxon>Mycenaceae</taxon>
        <taxon>Mycena</taxon>
    </lineage>
</organism>
<dbReference type="SUPFAM" id="SSF57850">
    <property type="entry name" value="RING/U-box"/>
    <property type="match status" value="1"/>
</dbReference>
<dbReference type="AlphaFoldDB" id="A0AAD6S7Z4"/>
<dbReference type="GO" id="GO:0016055">
    <property type="term" value="P:Wnt signaling pathway"/>
    <property type="evidence" value="ECO:0007669"/>
    <property type="project" value="InterPro"/>
</dbReference>
<accession>A0AAD6S7Z4</accession>
<name>A0AAD6S7Z4_9AGAR</name>
<dbReference type="GO" id="GO:0005634">
    <property type="term" value="C:nucleus"/>
    <property type="evidence" value="ECO:0007669"/>
    <property type="project" value="TreeGrafter"/>
</dbReference>
<dbReference type="InterPro" id="IPR033509">
    <property type="entry name" value="RNF146"/>
</dbReference>
<evidence type="ECO:0000256" key="5">
    <source>
        <dbReference type="SAM" id="MobiDB-lite"/>
    </source>
</evidence>
<dbReference type="InterPro" id="IPR018957">
    <property type="entry name" value="Znf_C3HC4_RING-type"/>
</dbReference>
<dbReference type="Gene3D" id="3.30.40.10">
    <property type="entry name" value="Zinc/RING finger domain, C3HC4 (zinc finger)"/>
    <property type="match status" value="1"/>
</dbReference>
<keyword evidence="8" id="KW-1185">Reference proteome</keyword>
<dbReference type="InterPro" id="IPR017907">
    <property type="entry name" value="Znf_RING_CS"/>
</dbReference>
<evidence type="ECO:0000256" key="1">
    <source>
        <dbReference type="ARBA" id="ARBA00022723"/>
    </source>
</evidence>
<feature type="compositionally biased region" description="Low complexity" evidence="5">
    <location>
        <begin position="88"/>
        <end position="105"/>
    </location>
</feature>
<protein>
    <recommendedName>
        <fullName evidence="6">RING-type domain-containing protein</fullName>
    </recommendedName>
</protein>
<dbReference type="GO" id="GO:0008270">
    <property type="term" value="F:zinc ion binding"/>
    <property type="evidence" value="ECO:0007669"/>
    <property type="project" value="UniProtKB-KW"/>
</dbReference>
<dbReference type="GO" id="GO:0005737">
    <property type="term" value="C:cytoplasm"/>
    <property type="evidence" value="ECO:0007669"/>
    <property type="project" value="TreeGrafter"/>
</dbReference>
<dbReference type="EMBL" id="JARJCM010000201">
    <property type="protein sequence ID" value="KAJ7022828.1"/>
    <property type="molecule type" value="Genomic_DNA"/>
</dbReference>
<keyword evidence="2 4" id="KW-0863">Zinc-finger</keyword>
<evidence type="ECO:0000259" key="6">
    <source>
        <dbReference type="PROSITE" id="PS50089"/>
    </source>
</evidence>
<evidence type="ECO:0000256" key="3">
    <source>
        <dbReference type="ARBA" id="ARBA00022833"/>
    </source>
</evidence>
<feature type="domain" description="RING-type" evidence="6">
    <location>
        <begin position="175"/>
        <end position="213"/>
    </location>
</feature>
<evidence type="ECO:0000256" key="4">
    <source>
        <dbReference type="PROSITE-ProRule" id="PRU00175"/>
    </source>
</evidence>
<comment type="caution">
    <text evidence="7">The sequence shown here is derived from an EMBL/GenBank/DDBJ whole genome shotgun (WGS) entry which is preliminary data.</text>
</comment>
<sequence length="263" mass="29201">MIRRSHRAPLGAADNPILMDENGHFVESFSRALQIHGGPPSIINAVPFWSDPPPMATAPRGTGPISVVTEQDVIRDTEARRARRARVAQRASLSTSTSATTTSRARLPRPPLAPRRAVPVPEPPSLARTRLRPWAVTLIRRRGSRDLRQLPLTEDQLYIGSTRPPESPSHPEHECGICLCIQSHPVRLDCGHSYCYVCIRLSLESSWHCPSCRAGMTSRPIVNESKENAIVRDYPGWVDTSEVTYSWAGLKFPQPSLWSLPSP</sequence>
<reference evidence="7" key="1">
    <citation type="submission" date="2023-03" db="EMBL/GenBank/DDBJ databases">
        <title>Massive genome expansion in bonnet fungi (Mycena s.s.) driven by repeated elements and novel gene families across ecological guilds.</title>
        <authorList>
            <consortium name="Lawrence Berkeley National Laboratory"/>
            <person name="Harder C.B."/>
            <person name="Miyauchi S."/>
            <person name="Viragh M."/>
            <person name="Kuo A."/>
            <person name="Thoen E."/>
            <person name="Andreopoulos B."/>
            <person name="Lu D."/>
            <person name="Skrede I."/>
            <person name="Drula E."/>
            <person name="Henrissat B."/>
            <person name="Morin E."/>
            <person name="Kohler A."/>
            <person name="Barry K."/>
            <person name="LaButti K."/>
            <person name="Morin E."/>
            <person name="Salamov A."/>
            <person name="Lipzen A."/>
            <person name="Mereny Z."/>
            <person name="Hegedus B."/>
            <person name="Baldrian P."/>
            <person name="Stursova M."/>
            <person name="Weitz H."/>
            <person name="Taylor A."/>
            <person name="Grigoriev I.V."/>
            <person name="Nagy L.G."/>
            <person name="Martin F."/>
            <person name="Kauserud H."/>
        </authorList>
    </citation>
    <scope>NUCLEOTIDE SEQUENCE</scope>
    <source>
        <strain evidence="7">CBHHK200</strain>
    </source>
</reference>
<dbReference type="PANTHER" id="PTHR13417">
    <property type="entry name" value="E3 UBIQUITIN-PROTEIN LIGASE RNF146"/>
    <property type="match status" value="1"/>
</dbReference>
<dbReference type="PANTHER" id="PTHR13417:SF7">
    <property type="entry name" value="RING-TYPE DOMAIN-CONTAINING PROTEIN"/>
    <property type="match status" value="1"/>
</dbReference>
<keyword evidence="3" id="KW-0862">Zinc</keyword>
<dbReference type="SMART" id="SM00184">
    <property type="entry name" value="RING"/>
    <property type="match status" value="1"/>
</dbReference>
<dbReference type="GO" id="GO:0006511">
    <property type="term" value="P:ubiquitin-dependent protein catabolic process"/>
    <property type="evidence" value="ECO:0007669"/>
    <property type="project" value="TreeGrafter"/>
</dbReference>
<dbReference type="InterPro" id="IPR013083">
    <property type="entry name" value="Znf_RING/FYVE/PHD"/>
</dbReference>
<evidence type="ECO:0000313" key="8">
    <source>
        <dbReference type="Proteomes" id="UP001218188"/>
    </source>
</evidence>